<dbReference type="AlphaFoldDB" id="F9G185"/>
<feature type="region of interest" description="Disordered" evidence="1">
    <location>
        <begin position="1"/>
        <end position="21"/>
    </location>
</feature>
<sequence>MTESLGGKTLHDELRNKNSFK</sequence>
<dbReference type="EMBL" id="AFQF01003066">
    <property type="protein sequence ID" value="EGU77079.1"/>
    <property type="molecule type" value="Genomic_DNA"/>
</dbReference>
<evidence type="ECO:0000256" key="1">
    <source>
        <dbReference type="SAM" id="MobiDB-lite"/>
    </source>
</evidence>
<comment type="caution">
    <text evidence="2">The sequence shown here is derived from an EMBL/GenBank/DDBJ whole genome shotgun (WGS) entry which is preliminary data.</text>
</comment>
<feature type="compositionally biased region" description="Basic and acidic residues" evidence="1">
    <location>
        <begin position="9"/>
        <end position="21"/>
    </location>
</feature>
<protein>
    <submittedName>
        <fullName evidence="2">Uncharacterized protein</fullName>
    </submittedName>
</protein>
<evidence type="ECO:0000313" key="2">
    <source>
        <dbReference type="EMBL" id="EGU77079.1"/>
    </source>
</evidence>
<gene>
    <name evidence="2" type="ORF">FOXB_12417</name>
</gene>
<accession>F9G185</accession>
<proteinExistence type="predicted"/>
<organism evidence="2">
    <name type="scientific">Fusarium oxysporum (strain Fo5176)</name>
    <name type="common">Fusarium vascular wilt</name>
    <dbReference type="NCBI Taxonomy" id="660025"/>
    <lineage>
        <taxon>Eukaryota</taxon>
        <taxon>Fungi</taxon>
        <taxon>Dikarya</taxon>
        <taxon>Ascomycota</taxon>
        <taxon>Pezizomycotina</taxon>
        <taxon>Sordariomycetes</taxon>
        <taxon>Hypocreomycetidae</taxon>
        <taxon>Hypocreales</taxon>
        <taxon>Nectriaceae</taxon>
        <taxon>Fusarium</taxon>
        <taxon>Fusarium oxysporum species complex</taxon>
    </lineage>
</organism>
<name>F9G185_FUSOF</name>
<reference evidence="2" key="1">
    <citation type="journal article" date="2012" name="Mol. Plant Microbe Interact.">
        <title>A highly conserved effector in Fusarium oxysporum is required for full virulence on Arabidopsis.</title>
        <authorList>
            <person name="Thatcher L.F."/>
            <person name="Gardiner D.M."/>
            <person name="Kazan K."/>
            <person name="Manners J."/>
        </authorList>
    </citation>
    <scope>NUCLEOTIDE SEQUENCE [LARGE SCALE GENOMIC DNA]</scope>
    <source>
        <strain evidence="2">Fo5176</strain>
    </source>
</reference>